<dbReference type="Proteomes" id="UP000709672">
    <property type="component" value="Unassembled WGS sequence"/>
</dbReference>
<gene>
    <name evidence="1" type="ORF">HYT38_00245</name>
    <name evidence="2" type="ORF">HYV66_01815</name>
</gene>
<organism evidence="2 3">
    <name type="scientific">Candidatus Sungiibacteriota bacterium</name>
    <dbReference type="NCBI Taxonomy" id="2750080"/>
    <lineage>
        <taxon>Bacteria</taxon>
        <taxon>Candidatus Sungiibacteriota</taxon>
    </lineage>
</organism>
<dbReference type="SUPFAM" id="SSF89095">
    <property type="entry name" value="GatB/YqeY motif"/>
    <property type="match status" value="1"/>
</dbReference>
<dbReference type="EMBL" id="JACOYY010000008">
    <property type="protein sequence ID" value="MBI2052095.1"/>
    <property type="molecule type" value="Genomic_DNA"/>
</dbReference>
<comment type="caution">
    <text evidence="2">The sequence shown here is derived from an EMBL/GenBank/DDBJ whole genome shotgun (WGS) entry which is preliminary data.</text>
</comment>
<accession>A0A931YDL6</accession>
<proteinExistence type="predicted"/>
<dbReference type="InterPro" id="IPR023168">
    <property type="entry name" value="GatB_Yqey_C_2"/>
</dbReference>
<protein>
    <submittedName>
        <fullName evidence="2">GatB/YqeY domain-containing protein</fullName>
    </submittedName>
</protein>
<reference evidence="2" key="1">
    <citation type="submission" date="2020-07" db="EMBL/GenBank/DDBJ databases">
        <title>Huge and variable diversity of episymbiotic CPR bacteria and DPANN archaea in groundwater ecosystems.</title>
        <authorList>
            <person name="He C.Y."/>
            <person name="Keren R."/>
            <person name="Whittaker M."/>
            <person name="Farag I.F."/>
            <person name="Doudna J."/>
            <person name="Cate J.H.D."/>
            <person name="Banfield J.F."/>
        </authorList>
    </citation>
    <scope>NUCLEOTIDE SEQUENCE</scope>
    <source>
        <strain evidence="1">NC_groundwater_191_Ag_S-0.1um_45_8</strain>
        <strain evidence="2">NC_groundwater_418_Ag_B-0.1um_45_10</strain>
    </source>
</reference>
<dbReference type="Gene3D" id="1.10.1510.10">
    <property type="entry name" value="Uncharacterised protein YqeY/AIM41 PF09424, N-terminal domain"/>
    <property type="match status" value="1"/>
</dbReference>
<name>A0A931YDL6_9BACT</name>
<dbReference type="Gene3D" id="1.10.10.410">
    <property type="match status" value="1"/>
</dbReference>
<dbReference type="InterPro" id="IPR042184">
    <property type="entry name" value="YqeY/Aim41_N"/>
</dbReference>
<dbReference type="PANTHER" id="PTHR28055">
    <property type="entry name" value="ALTERED INHERITANCE OF MITOCHONDRIA PROTEIN 41, MITOCHONDRIAL"/>
    <property type="match status" value="1"/>
</dbReference>
<dbReference type="Pfam" id="PF09424">
    <property type="entry name" value="YqeY"/>
    <property type="match status" value="1"/>
</dbReference>
<dbReference type="InterPro" id="IPR019004">
    <property type="entry name" value="YqeY/Aim41"/>
</dbReference>
<dbReference type="EMBL" id="JACPHQ010000021">
    <property type="protein sequence ID" value="MBI2465948.1"/>
    <property type="molecule type" value="Genomic_DNA"/>
</dbReference>
<dbReference type="PANTHER" id="PTHR28055:SF1">
    <property type="entry name" value="ALTERED INHERITANCE OF MITOCHONDRIA PROTEIN 41, MITOCHONDRIAL"/>
    <property type="match status" value="1"/>
</dbReference>
<evidence type="ECO:0000313" key="3">
    <source>
        <dbReference type="Proteomes" id="UP000709672"/>
    </source>
</evidence>
<dbReference type="GO" id="GO:0016884">
    <property type="term" value="F:carbon-nitrogen ligase activity, with glutamine as amido-N-donor"/>
    <property type="evidence" value="ECO:0007669"/>
    <property type="project" value="InterPro"/>
</dbReference>
<dbReference type="InterPro" id="IPR003789">
    <property type="entry name" value="Asn/Gln_tRNA_amidoTrase-B-like"/>
</dbReference>
<dbReference type="AlphaFoldDB" id="A0A931YDL6"/>
<sequence>MNPLKEKINIDVKAALKSGDALARSVLGMLKAAIANKEIEKRKKEEGLNEAETQEVIRSEVKKRMDAVMAFRSAGDEVRAQSETGEAEILKKYLPPQASDEDIKTAVEKAVTQAGSRSKKDFGKIMGLAVKELAGRADGHRVKAVLESMLE</sequence>
<evidence type="ECO:0000313" key="2">
    <source>
        <dbReference type="EMBL" id="MBI2465948.1"/>
    </source>
</evidence>
<dbReference type="Proteomes" id="UP000786662">
    <property type="component" value="Unassembled WGS sequence"/>
</dbReference>
<evidence type="ECO:0000313" key="1">
    <source>
        <dbReference type="EMBL" id="MBI2052095.1"/>
    </source>
</evidence>